<dbReference type="InterPro" id="IPR026739">
    <property type="entry name" value="AP_beta"/>
</dbReference>
<dbReference type="GO" id="GO:0030117">
    <property type="term" value="C:membrane coat"/>
    <property type="evidence" value="ECO:0007669"/>
    <property type="project" value="InterPro"/>
</dbReference>
<dbReference type="GO" id="GO:0016192">
    <property type="term" value="P:vesicle-mediated transport"/>
    <property type="evidence" value="ECO:0007669"/>
    <property type="project" value="InterPro"/>
</dbReference>
<evidence type="ECO:0000256" key="4">
    <source>
        <dbReference type="ARBA" id="ARBA00022927"/>
    </source>
</evidence>
<evidence type="ECO:0000256" key="1">
    <source>
        <dbReference type="ARBA" id="ARBA00004308"/>
    </source>
</evidence>
<keyword evidence="5" id="KW-0472">Membrane</keyword>
<proteinExistence type="inferred from homology"/>
<comment type="similarity">
    <text evidence="2">Belongs to the adaptor complexes large subunit family.</text>
</comment>
<dbReference type="Gene3D" id="1.25.10.10">
    <property type="entry name" value="Leucine-rich Repeat Variant"/>
    <property type="match status" value="1"/>
</dbReference>
<evidence type="ECO:0000259" key="6">
    <source>
        <dbReference type="Pfam" id="PF01602"/>
    </source>
</evidence>
<name>A0A7S4DZT4_9EUKA</name>
<evidence type="ECO:0000256" key="2">
    <source>
        <dbReference type="ARBA" id="ARBA00006613"/>
    </source>
</evidence>
<gene>
    <name evidence="7" type="ORF">LGLO00237_LOCUS32638</name>
</gene>
<keyword evidence="3" id="KW-0813">Transport</keyword>
<organism evidence="7">
    <name type="scientific">Lotharella globosa</name>
    <dbReference type="NCBI Taxonomy" id="91324"/>
    <lineage>
        <taxon>Eukaryota</taxon>
        <taxon>Sar</taxon>
        <taxon>Rhizaria</taxon>
        <taxon>Cercozoa</taxon>
        <taxon>Chlorarachniophyceae</taxon>
        <taxon>Lotharella</taxon>
    </lineage>
</organism>
<dbReference type="PANTHER" id="PTHR11134">
    <property type="entry name" value="ADAPTOR COMPLEX SUBUNIT BETA FAMILY MEMBER"/>
    <property type="match status" value="1"/>
</dbReference>
<dbReference type="InterPro" id="IPR011989">
    <property type="entry name" value="ARM-like"/>
</dbReference>
<dbReference type="Pfam" id="PF01602">
    <property type="entry name" value="Adaptin_N"/>
    <property type="match status" value="1"/>
</dbReference>
<evidence type="ECO:0000256" key="3">
    <source>
        <dbReference type="ARBA" id="ARBA00022448"/>
    </source>
</evidence>
<protein>
    <recommendedName>
        <fullName evidence="6">Clathrin/coatomer adaptor adaptin-like N-terminal domain-containing protein</fullName>
    </recommendedName>
</protein>
<sequence>MFMRMPDLGSWVLKYIVEALESDPEPPVRIAAVWGLRKLASATDRVDRKKGLKALRNAILDPTQMPRVKAAAAGVLAEAEAIRGVCPKIILNLLLAMDKGNELDQTMILDFLAKHGARALISSSLSPADKERLASDVVNASLGRLHHSGNTIVRSAFEVAMVFAPCLSTGSSSARQSLAWNLSKALFRTASEGPSEVRWVGLRRMRELMDAAETKTPKWPFAQCCVLPGRLLRLIKPENHDAVFVASEKLEILRLAATQDAAHLPFVLQSLQRCAFGDPRPPAFRTAVRCIRQLAVVHVQPCIPVLLSLAKSELERVAVPSGVALASVLLHKHGWSSLML</sequence>
<comment type="subcellular location">
    <subcellularLocation>
        <location evidence="1">Endomembrane system</location>
    </subcellularLocation>
</comment>
<accession>A0A7S4DZT4</accession>
<dbReference type="InterPro" id="IPR002553">
    <property type="entry name" value="Clathrin/coatomer_adapt-like_N"/>
</dbReference>
<evidence type="ECO:0000256" key="5">
    <source>
        <dbReference type="ARBA" id="ARBA00023136"/>
    </source>
</evidence>
<evidence type="ECO:0000313" key="7">
    <source>
        <dbReference type="EMBL" id="CAE0680851.1"/>
    </source>
</evidence>
<dbReference type="EMBL" id="HBIV01046742">
    <property type="protein sequence ID" value="CAE0680851.1"/>
    <property type="molecule type" value="Transcribed_RNA"/>
</dbReference>
<dbReference type="GO" id="GO:0012505">
    <property type="term" value="C:endomembrane system"/>
    <property type="evidence" value="ECO:0007669"/>
    <property type="project" value="UniProtKB-SubCell"/>
</dbReference>
<feature type="domain" description="Clathrin/coatomer adaptor adaptin-like N-terminal" evidence="6">
    <location>
        <begin position="3"/>
        <end position="211"/>
    </location>
</feature>
<dbReference type="AlphaFoldDB" id="A0A7S4DZT4"/>
<dbReference type="SUPFAM" id="SSF48371">
    <property type="entry name" value="ARM repeat"/>
    <property type="match status" value="1"/>
</dbReference>
<reference evidence="7" key="1">
    <citation type="submission" date="2021-01" db="EMBL/GenBank/DDBJ databases">
        <authorList>
            <person name="Corre E."/>
            <person name="Pelletier E."/>
            <person name="Niang G."/>
            <person name="Scheremetjew M."/>
            <person name="Finn R."/>
            <person name="Kale V."/>
            <person name="Holt S."/>
            <person name="Cochrane G."/>
            <person name="Meng A."/>
            <person name="Brown T."/>
            <person name="Cohen L."/>
        </authorList>
    </citation>
    <scope>NUCLEOTIDE SEQUENCE</scope>
    <source>
        <strain evidence="7">CCCM811</strain>
    </source>
</reference>
<dbReference type="InterPro" id="IPR016024">
    <property type="entry name" value="ARM-type_fold"/>
</dbReference>
<dbReference type="GO" id="GO:0006886">
    <property type="term" value="P:intracellular protein transport"/>
    <property type="evidence" value="ECO:0007669"/>
    <property type="project" value="InterPro"/>
</dbReference>
<keyword evidence="4" id="KW-0653">Protein transport</keyword>